<organism evidence="2 3">
    <name type="scientific">Candidatus Woesebacteria bacterium RBG_16_34_12</name>
    <dbReference type="NCBI Taxonomy" id="1802480"/>
    <lineage>
        <taxon>Bacteria</taxon>
        <taxon>Candidatus Woeseibacteriota</taxon>
    </lineage>
</organism>
<dbReference type="Proteomes" id="UP000177053">
    <property type="component" value="Unassembled WGS sequence"/>
</dbReference>
<dbReference type="AlphaFoldDB" id="A0A1F7X9S9"/>
<dbReference type="EMBL" id="MGFS01000011">
    <property type="protein sequence ID" value="OGM11771.1"/>
    <property type="molecule type" value="Genomic_DNA"/>
</dbReference>
<proteinExistence type="predicted"/>
<dbReference type="Pfam" id="PF12647">
    <property type="entry name" value="RNHCP"/>
    <property type="match status" value="1"/>
</dbReference>
<dbReference type="InterPro" id="IPR024439">
    <property type="entry name" value="RNHCP"/>
</dbReference>
<evidence type="ECO:0000313" key="3">
    <source>
        <dbReference type="Proteomes" id="UP000177053"/>
    </source>
</evidence>
<accession>A0A1F7X9S9</accession>
<sequence>MKPKHFIKVTEDFICINCGEKVKGSGFTNHCPVCLYSLHIDEGIPGDRKSSCGGLMKPIGIDKKGEIFILIHQCGKCGKVMKNKASEKDNFEEILKLSSKGL</sequence>
<reference evidence="2 3" key="1">
    <citation type="journal article" date="2016" name="Nat. Commun.">
        <title>Thousands of microbial genomes shed light on interconnected biogeochemical processes in an aquifer system.</title>
        <authorList>
            <person name="Anantharaman K."/>
            <person name="Brown C.T."/>
            <person name="Hug L.A."/>
            <person name="Sharon I."/>
            <person name="Castelle C.J."/>
            <person name="Probst A.J."/>
            <person name="Thomas B.C."/>
            <person name="Singh A."/>
            <person name="Wilkins M.J."/>
            <person name="Karaoz U."/>
            <person name="Brodie E.L."/>
            <person name="Williams K.H."/>
            <person name="Hubbard S.S."/>
            <person name="Banfield J.F."/>
        </authorList>
    </citation>
    <scope>NUCLEOTIDE SEQUENCE [LARGE SCALE GENOMIC DNA]</scope>
</reference>
<name>A0A1F7X9S9_9BACT</name>
<feature type="domain" description="RNHCP" evidence="1">
    <location>
        <begin position="11"/>
        <end position="94"/>
    </location>
</feature>
<protein>
    <recommendedName>
        <fullName evidence="1">RNHCP domain-containing protein</fullName>
    </recommendedName>
</protein>
<evidence type="ECO:0000259" key="1">
    <source>
        <dbReference type="Pfam" id="PF12647"/>
    </source>
</evidence>
<comment type="caution">
    <text evidence="2">The sequence shown here is derived from an EMBL/GenBank/DDBJ whole genome shotgun (WGS) entry which is preliminary data.</text>
</comment>
<evidence type="ECO:0000313" key="2">
    <source>
        <dbReference type="EMBL" id="OGM11771.1"/>
    </source>
</evidence>
<gene>
    <name evidence="2" type="ORF">A2Z22_04335</name>
</gene>